<keyword evidence="4 7" id="KW-0479">Metal-binding</keyword>
<organism evidence="10 11">
    <name type="scientific">Aspergillus rambellii</name>
    <dbReference type="NCBI Taxonomy" id="308745"/>
    <lineage>
        <taxon>Eukaryota</taxon>
        <taxon>Fungi</taxon>
        <taxon>Dikarya</taxon>
        <taxon>Ascomycota</taxon>
        <taxon>Pezizomycotina</taxon>
        <taxon>Eurotiomycetes</taxon>
        <taxon>Eurotiomycetidae</taxon>
        <taxon>Eurotiales</taxon>
        <taxon>Aspergillaceae</taxon>
        <taxon>Aspergillus</taxon>
        <taxon>Aspergillus subgen. Nidulantes</taxon>
    </lineage>
</organism>
<dbReference type="GO" id="GO:0044550">
    <property type="term" value="P:secondary metabolite biosynthetic process"/>
    <property type="evidence" value="ECO:0007669"/>
    <property type="project" value="UniProtKB-ARBA"/>
</dbReference>
<feature type="binding site" description="axial binding residue" evidence="7">
    <location>
        <position position="439"/>
    </location>
    <ligand>
        <name>heme</name>
        <dbReference type="ChEBI" id="CHEBI:30413"/>
    </ligand>
    <ligandPart>
        <name>Fe</name>
        <dbReference type="ChEBI" id="CHEBI:18248"/>
    </ligandPart>
</feature>
<protein>
    <recommendedName>
        <fullName evidence="12">Cytochrome P450</fullName>
    </recommendedName>
</protein>
<comment type="caution">
    <text evidence="10">The sequence shown here is derived from an EMBL/GenBank/DDBJ whole genome shotgun (WGS) entry which is preliminary data.</text>
</comment>
<dbReference type="PRINTS" id="PR00463">
    <property type="entry name" value="EP450I"/>
</dbReference>
<proteinExistence type="inferred from homology"/>
<keyword evidence="9" id="KW-0812">Transmembrane</keyword>
<keyword evidence="8" id="KW-0503">Monooxygenase</keyword>
<evidence type="ECO:0000256" key="1">
    <source>
        <dbReference type="ARBA" id="ARBA00001971"/>
    </source>
</evidence>
<dbReference type="InterPro" id="IPR002401">
    <property type="entry name" value="Cyt_P450_E_grp-I"/>
</dbReference>
<evidence type="ECO:0000256" key="8">
    <source>
        <dbReference type="RuleBase" id="RU000461"/>
    </source>
</evidence>
<evidence type="ECO:0000256" key="6">
    <source>
        <dbReference type="ARBA" id="ARBA00023004"/>
    </source>
</evidence>
<dbReference type="Gene3D" id="1.10.630.10">
    <property type="entry name" value="Cytochrome P450"/>
    <property type="match status" value="1"/>
</dbReference>
<dbReference type="EMBL" id="JZBS01003712">
    <property type="protein sequence ID" value="KKK13976.1"/>
    <property type="molecule type" value="Genomic_DNA"/>
</dbReference>
<feature type="transmembrane region" description="Helical" evidence="9">
    <location>
        <begin position="12"/>
        <end position="32"/>
    </location>
</feature>
<evidence type="ECO:0000256" key="9">
    <source>
        <dbReference type="SAM" id="Phobius"/>
    </source>
</evidence>
<dbReference type="PRINTS" id="PR00385">
    <property type="entry name" value="P450"/>
</dbReference>
<comment type="cofactor">
    <cofactor evidence="1 7">
        <name>heme</name>
        <dbReference type="ChEBI" id="CHEBI:30413"/>
    </cofactor>
</comment>
<gene>
    <name evidence="10" type="ORF">ARAM_000226</name>
</gene>
<evidence type="ECO:0000313" key="11">
    <source>
        <dbReference type="Proteomes" id="UP000034291"/>
    </source>
</evidence>
<dbReference type="CDD" id="cd11059">
    <property type="entry name" value="CYP_fungal"/>
    <property type="match status" value="1"/>
</dbReference>
<dbReference type="InterPro" id="IPR017972">
    <property type="entry name" value="Cyt_P450_CS"/>
</dbReference>
<dbReference type="PANTHER" id="PTHR24305:SF96">
    <property type="entry name" value="CYTOCHROME P450 MONOOXYGENASE STCB-RELATED"/>
    <property type="match status" value="1"/>
</dbReference>
<reference evidence="10 11" key="1">
    <citation type="submission" date="2015-02" db="EMBL/GenBank/DDBJ databases">
        <title>Draft Genome Sequences of Two Closely-Related Aflatoxigenic Aspergillus Species Obtained from the Cote d'Ivoire.</title>
        <authorList>
            <person name="Moore G.G."/>
            <person name="Beltz S.B."/>
            <person name="Mack B.M."/>
        </authorList>
    </citation>
    <scope>NUCLEOTIDE SEQUENCE [LARGE SCALE GENOMIC DNA]</scope>
    <source>
        <strain evidence="10 11">SRRC1468</strain>
    </source>
</reference>
<accession>A0A0F8UT11</accession>
<name>A0A0F8UT11_9EURO</name>
<dbReference type="Proteomes" id="UP000034291">
    <property type="component" value="Unassembled WGS sequence"/>
</dbReference>
<dbReference type="AlphaFoldDB" id="A0A0F8UT11"/>
<dbReference type="GO" id="GO:0004497">
    <property type="term" value="F:monooxygenase activity"/>
    <property type="evidence" value="ECO:0007669"/>
    <property type="project" value="UniProtKB-KW"/>
</dbReference>
<keyword evidence="9" id="KW-0472">Membrane</keyword>
<sequence>MVLSVDLLPSDGISTILFTALCTGFVGLLIHIEWTARQNPLSSLPGPWISKYTEGLLTFYWLTARRTTYVDSLHKQYGPLVRISPTEVDVADVNAVREIHKVGGRYWKSEWYRRVVPVGVENIFSSVDPQIHAVHRRLLSAPIAEANLKQFEPIIDERIQLTIRKIKDELHTRGAADVFKWFNFMSTDIVGELTFGESFRMLEYGKKNQYFLDIQNTASMHPIRTTFPFLMRWNQYFPIPFIRSAAAASRRLAVYAEQSIQRYKNMISLNPTNPTQTLFTKLFDAGEDGLTDSEIRYNAHAYIVAGSDTTAVTLTYLVYAVLKHEHVKQKLLAELRELPVDPTDKDLRDLPYLNRVIQETLRVYSVVPSALPRVVPPEGATLAGHSLPGGTVVSTQAYTFHRDPTIWSNPDEFDPDRWINPTKDMKDSFLPWGAGSRICIGMHLARIELKKGAALFFRNFPTARLTTKEGFSDQDMDPVIFFLMSPKGHRLLIEA</sequence>
<dbReference type="InterPro" id="IPR050121">
    <property type="entry name" value="Cytochrome_P450_monoxygenase"/>
</dbReference>
<dbReference type="Pfam" id="PF00067">
    <property type="entry name" value="p450"/>
    <property type="match status" value="1"/>
</dbReference>
<evidence type="ECO:0008006" key="12">
    <source>
        <dbReference type="Google" id="ProtNLM"/>
    </source>
</evidence>
<evidence type="ECO:0000256" key="7">
    <source>
        <dbReference type="PIRSR" id="PIRSR602401-1"/>
    </source>
</evidence>
<dbReference type="PROSITE" id="PS00086">
    <property type="entry name" value="CYTOCHROME_P450"/>
    <property type="match status" value="1"/>
</dbReference>
<evidence type="ECO:0000256" key="3">
    <source>
        <dbReference type="ARBA" id="ARBA00022617"/>
    </source>
</evidence>
<evidence type="ECO:0000313" key="10">
    <source>
        <dbReference type="EMBL" id="KKK13976.1"/>
    </source>
</evidence>
<keyword evidence="3 7" id="KW-0349">Heme</keyword>
<dbReference type="PANTHER" id="PTHR24305">
    <property type="entry name" value="CYTOCHROME P450"/>
    <property type="match status" value="1"/>
</dbReference>
<evidence type="ECO:0000256" key="5">
    <source>
        <dbReference type="ARBA" id="ARBA00023002"/>
    </source>
</evidence>
<dbReference type="GO" id="GO:0005506">
    <property type="term" value="F:iron ion binding"/>
    <property type="evidence" value="ECO:0007669"/>
    <property type="project" value="InterPro"/>
</dbReference>
<dbReference type="GO" id="GO:0016705">
    <property type="term" value="F:oxidoreductase activity, acting on paired donors, with incorporation or reduction of molecular oxygen"/>
    <property type="evidence" value="ECO:0007669"/>
    <property type="project" value="InterPro"/>
</dbReference>
<dbReference type="SUPFAM" id="SSF48264">
    <property type="entry name" value="Cytochrome P450"/>
    <property type="match status" value="1"/>
</dbReference>
<keyword evidence="11" id="KW-1185">Reference proteome</keyword>
<keyword evidence="6 7" id="KW-0408">Iron</keyword>
<dbReference type="OrthoDB" id="1470350at2759"/>
<evidence type="ECO:0000256" key="2">
    <source>
        <dbReference type="ARBA" id="ARBA00010617"/>
    </source>
</evidence>
<keyword evidence="9" id="KW-1133">Transmembrane helix</keyword>
<dbReference type="STRING" id="308745.A0A0F8UT11"/>
<comment type="similarity">
    <text evidence="2 8">Belongs to the cytochrome P450 family.</text>
</comment>
<dbReference type="InterPro" id="IPR036396">
    <property type="entry name" value="Cyt_P450_sf"/>
</dbReference>
<dbReference type="GO" id="GO:0020037">
    <property type="term" value="F:heme binding"/>
    <property type="evidence" value="ECO:0007669"/>
    <property type="project" value="InterPro"/>
</dbReference>
<keyword evidence="5 8" id="KW-0560">Oxidoreductase</keyword>
<dbReference type="InterPro" id="IPR001128">
    <property type="entry name" value="Cyt_P450"/>
</dbReference>
<evidence type="ECO:0000256" key="4">
    <source>
        <dbReference type="ARBA" id="ARBA00022723"/>
    </source>
</evidence>